<evidence type="ECO:0000313" key="2">
    <source>
        <dbReference type="Proteomes" id="UP001054945"/>
    </source>
</evidence>
<dbReference type="Proteomes" id="UP001054945">
    <property type="component" value="Unassembled WGS sequence"/>
</dbReference>
<protein>
    <submittedName>
        <fullName evidence="1">Uncharacterized protein</fullName>
    </submittedName>
</protein>
<reference evidence="1 2" key="1">
    <citation type="submission" date="2021-06" db="EMBL/GenBank/DDBJ databases">
        <title>Caerostris extrusa draft genome.</title>
        <authorList>
            <person name="Kono N."/>
            <person name="Arakawa K."/>
        </authorList>
    </citation>
    <scope>NUCLEOTIDE SEQUENCE [LARGE SCALE GENOMIC DNA]</scope>
</reference>
<accession>A0AAV4SIW6</accession>
<comment type="caution">
    <text evidence="1">The sequence shown here is derived from an EMBL/GenBank/DDBJ whole genome shotgun (WGS) entry which is preliminary data.</text>
</comment>
<keyword evidence="2" id="KW-1185">Reference proteome</keyword>
<proteinExistence type="predicted"/>
<sequence length="81" mass="8653">MNEIGVGAAIAAGNQAEKGKEISLAKLIEGGVEILAAINKNHQNVILGNELNKPLNEITFVCDVLNKLYILIKNNADDDIP</sequence>
<gene>
    <name evidence="1" type="ORF">CEXT_785031</name>
</gene>
<dbReference type="EMBL" id="BPLR01009518">
    <property type="protein sequence ID" value="GIY32487.1"/>
    <property type="molecule type" value="Genomic_DNA"/>
</dbReference>
<evidence type="ECO:0000313" key="1">
    <source>
        <dbReference type="EMBL" id="GIY32487.1"/>
    </source>
</evidence>
<dbReference type="AlphaFoldDB" id="A0AAV4SIW6"/>
<name>A0AAV4SIW6_CAEEX</name>
<organism evidence="1 2">
    <name type="scientific">Caerostris extrusa</name>
    <name type="common">Bark spider</name>
    <name type="synonym">Caerostris bankana</name>
    <dbReference type="NCBI Taxonomy" id="172846"/>
    <lineage>
        <taxon>Eukaryota</taxon>
        <taxon>Metazoa</taxon>
        <taxon>Ecdysozoa</taxon>
        <taxon>Arthropoda</taxon>
        <taxon>Chelicerata</taxon>
        <taxon>Arachnida</taxon>
        <taxon>Araneae</taxon>
        <taxon>Araneomorphae</taxon>
        <taxon>Entelegynae</taxon>
        <taxon>Araneoidea</taxon>
        <taxon>Araneidae</taxon>
        <taxon>Caerostris</taxon>
    </lineage>
</organism>